<dbReference type="InterPro" id="IPR001173">
    <property type="entry name" value="Glyco_trans_2-like"/>
</dbReference>
<organism evidence="2 3">
    <name type="scientific">Candidatus Limenecus avicola</name>
    <dbReference type="NCBI Taxonomy" id="2840847"/>
    <lineage>
        <taxon>Bacteria</taxon>
        <taxon>Bacillati</taxon>
        <taxon>Bacillota</taxon>
        <taxon>Clostridia</taxon>
        <taxon>Eubacteriales</taxon>
        <taxon>Clostridiaceae</taxon>
        <taxon>Clostridiaceae incertae sedis</taxon>
        <taxon>Candidatus Limenecus</taxon>
    </lineage>
</organism>
<reference evidence="2" key="2">
    <citation type="journal article" date="2021" name="PeerJ">
        <title>Extensive microbial diversity within the chicken gut microbiome revealed by metagenomics and culture.</title>
        <authorList>
            <person name="Gilroy R."/>
            <person name="Ravi A."/>
            <person name="Getino M."/>
            <person name="Pursley I."/>
            <person name="Horton D.L."/>
            <person name="Alikhan N.F."/>
            <person name="Baker D."/>
            <person name="Gharbi K."/>
            <person name="Hall N."/>
            <person name="Watson M."/>
            <person name="Adriaenssens E.M."/>
            <person name="Foster-Nyarko E."/>
            <person name="Jarju S."/>
            <person name="Secka A."/>
            <person name="Antonio M."/>
            <person name="Oren A."/>
            <person name="Chaudhuri R.R."/>
            <person name="La Ragione R."/>
            <person name="Hildebrand F."/>
            <person name="Pallen M.J."/>
        </authorList>
    </citation>
    <scope>NUCLEOTIDE SEQUENCE</scope>
    <source>
        <strain evidence="2">CHK154-7741</strain>
    </source>
</reference>
<evidence type="ECO:0000259" key="1">
    <source>
        <dbReference type="Pfam" id="PF00535"/>
    </source>
</evidence>
<comment type="caution">
    <text evidence="2">The sequence shown here is derived from an EMBL/GenBank/DDBJ whole genome shotgun (WGS) entry which is preliminary data.</text>
</comment>
<reference evidence="2" key="1">
    <citation type="submission" date="2020-10" db="EMBL/GenBank/DDBJ databases">
        <authorList>
            <person name="Gilroy R."/>
        </authorList>
    </citation>
    <scope>NUCLEOTIDE SEQUENCE</scope>
    <source>
        <strain evidence="2">CHK154-7741</strain>
    </source>
</reference>
<dbReference type="Proteomes" id="UP000886748">
    <property type="component" value="Unassembled WGS sequence"/>
</dbReference>
<name>A0A9D1SQC5_9CLOT</name>
<feature type="domain" description="Glycosyltransferase 2-like" evidence="1">
    <location>
        <begin position="7"/>
        <end position="179"/>
    </location>
</feature>
<evidence type="ECO:0000313" key="2">
    <source>
        <dbReference type="EMBL" id="HIU91495.1"/>
    </source>
</evidence>
<dbReference type="PANTHER" id="PTHR22916">
    <property type="entry name" value="GLYCOSYLTRANSFERASE"/>
    <property type="match status" value="1"/>
</dbReference>
<accession>A0A9D1SQC5</accession>
<dbReference type="InterPro" id="IPR029044">
    <property type="entry name" value="Nucleotide-diphossugar_trans"/>
</dbReference>
<dbReference type="AlphaFoldDB" id="A0A9D1SQC5"/>
<dbReference type="SUPFAM" id="SSF53448">
    <property type="entry name" value="Nucleotide-diphospho-sugar transferases"/>
    <property type="match status" value="1"/>
</dbReference>
<gene>
    <name evidence="2" type="ORF">IAD26_00015</name>
</gene>
<proteinExistence type="predicted"/>
<sequence length="336" mass="39408">MSNQLLSVCCLSYNHEQYIEKCIKSIWNQNYDNIEILALDDCSSDGSINILNSLKEISPVPMKVFSQKNTGNIGANFNFLFKQAMGDYIAIIACDDTFIPNTLSKKMLEMTNNKNLAFICDSKITVIDENDNVINKYPSFKLETKENLNIKELLELEYTELGSYYMQGAIYRKSIIEQIQGFDEDMICDDIIFRTKYSRYLLENPEFDFKIIKEPGVYYRRHSSNISKNTIRQVKGIIEYLERYWFDRKPPLKLYDWIFSIDDVSKINEILFVNNYIPKILKHINVNDLLDENGICYYKIGIPGIIMYSKHRKPNEKIKIIKLFGIEIFKSVKKHK</sequence>
<dbReference type="Gene3D" id="3.90.550.10">
    <property type="entry name" value="Spore Coat Polysaccharide Biosynthesis Protein SpsA, Chain A"/>
    <property type="match status" value="1"/>
</dbReference>
<protein>
    <submittedName>
        <fullName evidence="2">Glycosyltransferase</fullName>
    </submittedName>
</protein>
<dbReference type="Pfam" id="PF00535">
    <property type="entry name" value="Glycos_transf_2"/>
    <property type="match status" value="1"/>
</dbReference>
<evidence type="ECO:0000313" key="3">
    <source>
        <dbReference type="Proteomes" id="UP000886748"/>
    </source>
</evidence>
<dbReference type="EMBL" id="DVOD01000001">
    <property type="protein sequence ID" value="HIU91495.1"/>
    <property type="molecule type" value="Genomic_DNA"/>
</dbReference>